<evidence type="ECO:0000313" key="2">
    <source>
        <dbReference type="Proteomes" id="UP000247702"/>
    </source>
</evidence>
<protein>
    <submittedName>
        <fullName evidence="1">Uncharacterized protein</fullName>
    </submittedName>
</protein>
<reference evidence="1 2" key="1">
    <citation type="submission" date="2017-11" db="EMBL/GenBank/DDBJ databases">
        <title>The genome of Rhizophagus clarus HR1 reveals common genetic basis of auxotrophy among arbuscular mycorrhizal fungi.</title>
        <authorList>
            <person name="Kobayashi Y."/>
        </authorList>
    </citation>
    <scope>NUCLEOTIDE SEQUENCE [LARGE SCALE GENOMIC DNA]</scope>
    <source>
        <strain evidence="1 2">HR1</strain>
    </source>
</reference>
<keyword evidence="2" id="KW-1185">Reference proteome</keyword>
<dbReference type="EMBL" id="BEXD01004137">
    <property type="protein sequence ID" value="GBC07338.1"/>
    <property type="molecule type" value="Genomic_DNA"/>
</dbReference>
<comment type="caution">
    <text evidence="1">The sequence shown here is derived from an EMBL/GenBank/DDBJ whole genome shotgun (WGS) entry which is preliminary data.</text>
</comment>
<evidence type="ECO:0000313" key="1">
    <source>
        <dbReference type="EMBL" id="GBC07338.1"/>
    </source>
</evidence>
<sequence>MNMDFYKRLSILILKLKIEFRNFEASRDNTRTGKLDDKWKGPYLIHDIQDNNVYKIKTLDGKVFKTPVNGTLLKIYHDRKDYFSI</sequence>
<proteinExistence type="predicted"/>
<organism evidence="1 2">
    <name type="scientific">Rhizophagus clarus</name>
    <dbReference type="NCBI Taxonomy" id="94130"/>
    <lineage>
        <taxon>Eukaryota</taxon>
        <taxon>Fungi</taxon>
        <taxon>Fungi incertae sedis</taxon>
        <taxon>Mucoromycota</taxon>
        <taxon>Glomeromycotina</taxon>
        <taxon>Glomeromycetes</taxon>
        <taxon>Glomerales</taxon>
        <taxon>Glomeraceae</taxon>
        <taxon>Rhizophagus</taxon>
    </lineage>
</organism>
<dbReference type="Proteomes" id="UP000247702">
    <property type="component" value="Unassembled WGS sequence"/>
</dbReference>
<accession>A0A2Z6RW63</accession>
<dbReference type="AlphaFoldDB" id="A0A2Z6RW63"/>
<name>A0A2Z6RW63_9GLOM</name>
<gene>
    <name evidence="1" type="ORF">RclHR1_00740021</name>
</gene>